<proteinExistence type="predicted"/>
<gene>
    <name evidence="2" type="ORF">BCR32DRAFT_324669</name>
</gene>
<protein>
    <submittedName>
        <fullName evidence="2">Uncharacterized protein</fullName>
    </submittedName>
</protein>
<evidence type="ECO:0000256" key="1">
    <source>
        <dbReference type="SAM" id="SignalP"/>
    </source>
</evidence>
<dbReference type="Proteomes" id="UP000193944">
    <property type="component" value="Unassembled WGS sequence"/>
</dbReference>
<sequence length="236" mass="26111">MKFTTPFIILLGIHSVYSVSFDIIKRDQQGLNVSPECQKDIDTKEEFHCLGLKNTLNSTSLKKECPIVLSETCKNFYESENPISYFPNCQNETDFALFKSKNGIKYVKGVSNFVCSTDGDGKICPSAEATINGLKINDKNANETCYSKKCTLALDEFLGNVLDSLPKLEAEKLAITNGSIQVFQLLKNLINTEQCSSKAKDDTKSYDPANSGSNSIVKISNTLLFVIGLLLTYIQI</sequence>
<dbReference type="EMBL" id="MCFG01000014">
    <property type="protein sequence ID" value="ORX86949.1"/>
    <property type="molecule type" value="Genomic_DNA"/>
</dbReference>
<feature type="chain" id="PRO_5012666104" evidence="1">
    <location>
        <begin position="19"/>
        <end position="236"/>
    </location>
</feature>
<evidence type="ECO:0000313" key="2">
    <source>
        <dbReference type="EMBL" id="ORX86949.1"/>
    </source>
</evidence>
<accession>A0A1Y1XMH3</accession>
<comment type="caution">
    <text evidence="2">The sequence shown here is derived from an EMBL/GenBank/DDBJ whole genome shotgun (WGS) entry which is preliminary data.</text>
</comment>
<keyword evidence="3" id="KW-1185">Reference proteome</keyword>
<evidence type="ECO:0000313" key="3">
    <source>
        <dbReference type="Proteomes" id="UP000193944"/>
    </source>
</evidence>
<reference evidence="2 3" key="2">
    <citation type="submission" date="2016-08" db="EMBL/GenBank/DDBJ databases">
        <title>Pervasive Adenine N6-methylation of Active Genes in Fungi.</title>
        <authorList>
            <consortium name="DOE Joint Genome Institute"/>
            <person name="Mondo S.J."/>
            <person name="Dannebaum R.O."/>
            <person name="Kuo R.C."/>
            <person name="Labutti K."/>
            <person name="Haridas S."/>
            <person name="Kuo A."/>
            <person name="Salamov A."/>
            <person name="Ahrendt S.R."/>
            <person name="Lipzen A."/>
            <person name="Sullivan W."/>
            <person name="Andreopoulos W.B."/>
            <person name="Clum A."/>
            <person name="Lindquist E."/>
            <person name="Daum C."/>
            <person name="Ramamoorthy G.K."/>
            <person name="Gryganskyi A."/>
            <person name="Culley D."/>
            <person name="Magnuson J.K."/>
            <person name="James T.Y."/>
            <person name="O'Malley M.A."/>
            <person name="Stajich J.E."/>
            <person name="Spatafora J.W."/>
            <person name="Visel A."/>
            <person name="Grigoriev I.V."/>
        </authorList>
    </citation>
    <scope>NUCLEOTIDE SEQUENCE [LARGE SCALE GENOMIC DNA]</scope>
    <source>
        <strain evidence="2 3">S4</strain>
    </source>
</reference>
<keyword evidence="1" id="KW-0732">Signal</keyword>
<dbReference type="AlphaFoldDB" id="A0A1Y1XMH3"/>
<feature type="signal peptide" evidence="1">
    <location>
        <begin position="1"/>
        <end position="18"/>
    </location>
</feature>
<name>A0A1Y1XMH3_9FUNG</name>
<organism evidence="2 3">
    <name type="scientific">Anaeromyces robustus</name>
    <dbReference type="NCBI Taxonomy" id="1754192"/>
    <lineage>
        <taxon>Eukaryota</taxon>
        <taxon>Fungi</taxon>
        <taxon>Fungi incertae sedis</taxon>
        <taxon>Chytridiomycota</taxon>
        <taxon>Chytridiomycota incertae sedis</taxon>
        <taxon>Neocallimastigomycetes</taxon>
        <taxon>Neocallimastigales</taxon>
        <taxon>Neocallimastigaceae</taxon>
        <taxon>Anaeromyces</taxon>
    </lineage>
</organism>
<reference evidence="2 3" key="1">
    <citation type="submission" date="2016-08" db="EMBL/GenBank/DDBJ databases">
        <title>A Parts List for Fungal Cellulosomes Revealed by Comparative Genomics.</title>
        <authorList>
            <consortium name="DOE Joint Genome Institute"/>
            <person name="Haitjema C.H."/>
            <person name="Gilmore S.P."/>
            <person name="Henske J.K."/>
            <person name="Solomon K.V."/>
            <person name="De Groot R."/>
            <person name="Kuo A."/>
            <person name="Mondo S.J."/>
            <person name="Salamov A.A."/>
            <person name="Labutti K."/>
            <person name="Zhao Z."/>
            <person name="Chiniquy J."/>
            <person name="Barry K."/>
            <person name="Brewer H.M."/>
            <person name="Purvine S.O."/>
            <person name="Wright A.T."/>
            <person name="Boxma B."/>
            <person name="Van Alen T."/>
            <person name="Hackstein J.H."/>
            <person name="Baker S.E."/>
            <person name="Grigoriev I.V."/>
            <person name="O'Malley M.A."/>
        </authorList>
    </citation>
    <scope>NUCLEOTIDE SEQUENCE [LARGE SCALE GENOMIC DNA]</scope>
    <source>
        <strain evidence="2 3">S4</strain>
    </source>
</reference>
<dbReference type="OrthoDB" id="2152958at2759"/>